<gene>
    <name evidence="2" type="ORF">PR048_026675</name>
</gene>
<dbReference type="PANTHER" id="PTHR46599:SF6">
    <property type="entry name" value="DUAL SPECIFICITY PHOSPHATASE 26"/>
    <property type="match status" value="1"/>
</dbReference>
<comment type="caution">
    <text evidence="2">The sequence shown here is derived from an EMBL/GenBank/DDBJ whole genome shotgun (WGS) entry which is preliminary data.</text>
</comment>
<dbReference type="Pfam" id="PF13843">
    <property type="entry name" value="DDE_Tnp_1_7"/>
    <property type="match status" value="1"/>
</dbReference>
<dbReference type="EMBL" id="JARBHB010000011">
    <property type="protein sequence ID" value="KAJ8873059.1"/>
    <property type="molecule type" value="Genomic_DNA"/>
</dbReference>
<protein>
    <recommendedName>
        <fullName evidence="1">PiggyBac transposable element-derived protein domain-containing protein</fullName>
    </recommendedName>
</protein>
<sequence length="304" mass="34021">MWSRKVLSEKEIQQILAAVSGSEDISELNNLTSSESETEHTSSDEGCAQPVSDIEIQQIVAAGFICLTSPTRHATSRVADMKSAFKVVFTTPVESIVIKNINIECERVFGSKSVYIETVTFQAYIGLLLSAGVYNSYGESTKSPWNVGTGCHISRATMSLEQFCIISCVSRFDEKAIRQERVKDDKLVAIRFIWEKWDENLSKLYYPHDNVTVDDQLVGFRGRCPFNQYIPSKPSKYGVKIWALCDSNTSYVLKIQMYTGKHLLGKSLMTPYITSRKAHFGKESVPSTSERAVNGAMQILPIVK</sequence>
<name>A0ABQ9GM14_9NEOP</name>
<organism evidence="2 3">
    <name type="scientific">Dryococelus australis</name>
    <dbReference type="NCBI Taxonomy" id="614101"/>
    <lineage>
        <taxon>Eukaryota</taxon>
        <taxon>Metazoa</taxon>
        <taxon>Ecdysozoa</taxon>
        <taxon>Arthropoda</taxon>
        <taxon>Hexapoda</taxon>
        <taxon>Insecta</taxon>
        <taxon>Pterygota</taxon>
        <taxon>Neoptera</taxon>
        <taxon>Polyneoptera</taxon>
        <taxon>Phasmatodea</taxon>
        <taxon>Verophasmatodea</taxon>
        <taxon>Anareolatae</taxon>
        <taxon>Phasmatidae</taxon>
        <taxon>Eurycanthinae</taxon>
        <taxon>Dryococelus</taxon>
    </lineage>
</organism>
<feature type="domain" description="PiggyBac transposable element-derived protein" evidence="1">
    <location>
        <begin position="112"/>
        <end position="263"/>
    </location>
</feature>
<dbReference type="PANTHER" id="PTHR46599">
    <property type="entry name" value="PIGGYBAC TRANSPOSABLE ELEMENT-DERIVED PROTEIN 4"/>
    <property type="match status" value="1"/>
</dbReference>
<dbReference type="InterPro" id="IPR029526">
    <property type="entry name" value="PGBD"/>
</dbReference>
<evidence type="ECO:0000313" key="2">
    <source>
        <dbReference type="EMBL" id="KAJ8873059.1"/>
    </source>
</evidence>
<accession>A0ABQ9GM14</accession>
<keyword evidence="3" id="KW-1185">Reference proteome</keyword>
<evidence type="ECO:0000259" key="1">
    <source>
        <dbReference type="Pfam" id="PF13843"/>
    </source>
</evidence>
<dbReference type="Proteomes" id="UP001159363">
    <property type="component" value="Chromosome 10"/>
</dbReference>
<reference evidence="2 3" key="1">
    <citation type="submission" date="2023-02" db="EMBL/GenBank/DDBJ databases">
        <title>LHISI_Scaffold_Assembly.</title>
        <authorList>
            <person name="Stuart O.P."/>
            <person name="Cleave R."/>
            <person name="Magrath M.J.L."/>
            <person name="Mikheyev A.S."/>
        </authorList>
    </citation>
    <scope>NUCLEOTIDE SEQUENCE [LARGE SCALE GENOMIC DNA]</scope>
    <source>
        <strain evidence="2">Daus_M_001</strain>
        <tissue evidence="2">Leg muscle</tissue>
    </source>
</reference>
<evidence type="ECO:0000313" key="3">
    <source>
        <dbReference type="Proteomes" id="UP001159363"/>
    </source>
</evidence>
<proteinExistence type="predicted"/>